<dbReference type="InterPro" id="IPR014971">
    <property type="entry name" value="KGK"/>
</dbReference>
<organism evidence="1 2">
    <name type="scientific">Nostoc punctiforme (strain ATCC 29133 / PCC 73102)</name>
    <dbReference type="NCBI Taxonomy" id="63737"/>
    <lineage>
        <taxon>Bacteria</taxon>
        <taxon>Bacillati</taxon>
        <taxon>Cyanobacteriota</taxon>
        <taxon>Cyanophyceae</taxon>
        <taxon>Nostocales</taxon>
        <taxon>Nostocaceae</taxon>
        <taxon>Nostoc</taxon>
    </lineage>
</organism>
<dbReference type="KEGG" id="npu:Npun_F5957"/>
<dbReference type="EMBL" id="CP001037">
    <property type="protein sequence ID" value="ACC84248.1"/>
    <property type="molecule type" value="Genomic_DNA"/>
</dbReference>
<dbReference type="EnsemblBacteria" id="ACC84248">
    <property type="protein sequence ID" value="ACC84248"/>
    <property type="gene ID" value="Npun_F5957"/>
</dbReference>
<evidence type="ECO:0008006" key="3">
    <source>
        <dbReference type="Google" id="ProtNLM"/>
    </source>
</evidence>
<sequence length="117" mass="13892">MNNEWEPLNPEKDVVHFHQEVFENLPRTQIVFQLLKEVKKIWEKHCTSSGSRVFDEGFECYVLIPGKQWRTGKIRIRLEFCPDEAEIEEKQENNGLDINTESSPLDYLRQQLKEGEN</sequence>
<dbReference type="Pfam" id="PF08872">
    <property type="entry name" value="KGK"/>
    <property type="match status" value="1"/>
</dbReference>
<keyword evidence="2" id="KW-1185">Reference proteome</keyword>
<reference evidence="1 2" key="2">
    <citation type="journal article" date="2013" name="Plant Physiol.">
        <title>A Nostoc punctiforme Sugar Transporter Necessary to Establish a Cyanobacterium-Plant Symbiosis.</title>
        <authorList>
            <person name="Ekman M."/>
            <person name="Picossi S."/>
            <person name="Campbell E.L."/>
            <person name="Meeks J.C."/>
            <person name="Flores E."/>
        </authorList>
    </citation>
    <scope>NUCLEOTIDE SEQUENCE [LARGE SCALE GENOMIC DNA]</scope>
    <source>
        <strain evidence="2">ATCC 29133 / PCC 73102</strain>
    </source>
</reference>
<reference evidence="2" key="1">
    <citation type="submission" date="2008-04" db="EMBL/GenBank/DDBJ databases">
        <title>Complete sequence of chromosome of Nostoc punctiforme ATCC 29133.</title>
        <authorList>
            <consortium name="US DOE Joint Genome Institute"/>
            <person name="Copeland A."/>
            <person name="Lucas S."/>
            <person name="Lapidus A."/>
            <person name="Glavina del Rio T."/>
            <person name="Dalin E."/>
            <person name="Tice H."/>
            <person name="Pitluck S."/>
            <person name="Chain P."/>
            <person name="Malfatti S."/>
            <person name="Shin M."/>
            <person name="Vergez L."/>
            <person name="Schmutz J."/>
            <person name="Larimer F."/>
            <person name="Land M."/>
            <person name="Hauser L."/>
            <person name="Kyrpides N."/>
            <person name="Kim E."/>
            <person name="Meeks J.C."/>
            <person name="Elhai J."/>
            <person name="Campbell E.L."/>
            <person name="Thiel T."/>
            <person name="Longmire J."/>
            <person name="Potts M."/>
            <person name="Atlas R."/>
        </authorList>
    </citation>
    <scope>NUCLEOTIDE SEQUENCE [LARGE SCALE GENOMIC DNA]</scope>
    <source>
        <strain evidence="2">ATCC 29133 / PCC 73102</strain>
    </source>
</reference>
<evidence type="ECO:0000313" key="2">
    <source>
        <dbReference type="Proteomes" id="UP000001191"/>
    </source>
</evidence>
<dbReference type="OrthoDB" id="454733at2"/>
<evidence type="ECO:0000313" key="1">
    <source>
        <dbReference type="EMBL" id="ACC84248.1"/>
    </source>
</evidence>
<dbReference type="RefSeq" id="WP_012412191.1">
    <property type="nucleotide sequence ID" value="NC_010628.1"/>
</dbReference>
<dbReference type="HOGENOM" id="CLU_136180_1_0_3"/>
<proteinExistence type="predicted"/>
<dbReference type="AlphaFoldDB" id="B2ITW0"/>
<accession>B2ITW0</accession>
<dbReference type="Proteomes" id="UP000001191">
    <property type="component" value="Chromosome"/>
</dbReference>
<dbReference type="PhylomeDB" id="B2ITW0"/>
<protein>
    <recommendedName>
        <fullName evidence="3">KGK family protein</fullName>
    </recommendedName>
</protein>
<dbReference type="STRING" id="63737.Npun_F5957"/>
<name>B2ITW0_NOSP7</name>
<gene>
    <name evidence="1" type="ordered locus">Npun_F5957</name>
</gene>